<feature type="transmembrane region" description="Helical" evidence="1">
    <location>
        <begin position="71"/>
        <end position="95"/>
    </location>
</feature>
<feature type="transmembrane region" description="Helical" evidence="1">
    <location>
        <begin position="194"/>
        <end position="211"/>
    </location>
</feature>
<feature type="transmembrane region" description="Helical" evidence="1">
    <location>
        <begin position="101"/>
        <end position="123"/>
    </location>
</feature>
<dbReference type="RefSeq" id="XP_005702271.1">
    <property type="nucleotide sequence ID" value="XM_005702214.1"/>
</dbReference>
<dbReference type="KEGG" id="gsl:Gasu_65890"/>
<protein>
    <submittedName>
        <fullName evidence="4">Sphingolipid delta-4 desaturase</fullName>
    </submittedName>
</protein>
<evidence type="ECO:0000259" key="3">
    <source>
        <dbReference type="Pfam" id="PF08557"/>
    </source>
</evidence>
<keyword evidence="1" id="KW-1133">Transmembrane helix</keyword>
<dbReference type="Gramene" id="EME25751">
    <property type="protein sequence ID" value="EME25751"/>
    <property type="gene ID" value="Gasu_65890"/>
</dbReference>
<accession>M2VRM2</accession>
<gene>
    <name evidence="4" type="ORF">Gasu_65890</name>
</gene>
<feature type="transmembrane region" description="Helical" evidence="1">
    <location>
        <begin position="130"/>
        <end position="151"/>
    </location>
</feature>
<dbReference type="GO" id="GO:0042284">
    <property type="term" value="F:sphingolipid delta-4 desaturase activity"/>
    <property type="evidence" value="ECO:0007669"/>
    <property type="project" value="TreeGrafter"/>
</dbReference>
<evidence type="ECO:0000313" key="5">
    <source>
        <dbReference type="Proteomes" id="UP000030680"/>
    </source>
</evidence>
<dbReference type="InterPro" id="IPR005804">
    <property type="entry name" value="FA_desaturase_dom"/>
</dbReference>
<proteinExistence type="predicted"/>
<evidence type="ECO:0000256" key="1">
    <source>
        <dbReference type="SAM" id="Phobius"/>
    </source>
</evidence>
<sequence length="365" mass="43020">MAEERRWRGGKVSGPRVVREMSVNDSQRFPFKELSTEAEEVRVQNATRRKHPHGLRREEILRQHPEIAKLYGLYPVSGLYIVLLVALQWLLAIFFTQYFPWYLWILATYAVGAVIDHALWVLIHDATHNLIFNSVAANRIMLCIANIAHVVPSGMMFRYYHILHHIELNKIAKDPDVPAKWEARFVGNKPLRKAFWLFFFFLFQTVRLFGYSHRTPSYQEMKWIAANWLINISFHVTSLGLVGISPLIFMLLSSIFAIGLHPLGARWIQEHYPTHPFQSTYSYYGIANRVAFNIGFHNEHHDFPSIPWNLLPKLRQLAPEYYDTLFAYRSYRKLLRDFIMEPRWSLSVRWEEELKRNPHDPSKTA</sequence>
<dbReference type="GeneID" id="17084744"/>
<feature type="domain" description="Fatty acid desaturase" evidence="2">
    <location>
        <begin position="101"/>
        <end position="330"/>
    </location>
</feature>
<evidence type="ECO:0000259" key="2">
    <source>
        <dbReference type="Pfam" id="PF00487"/>
    </source>
</evidence>
<dbReference type="OMA" id="GATCNQN"/>
<reference evidence="5" key="1">
    <citation type="journal article" date="2013" name="Science">
        <title>Gene transfer from bacteria and archaea facilitated evolution of an extremophilic eukaryote.</title>
        <authorList>
            <person name="Schonknecht G."/>
            <person name="Chen W.H."/>
            <person name="Ternes C.M."/>
            <person name="Barbier G.G."/>
            <person name="Shrestha R.P."/>
            <person name="Stanke M."/>
            <person name="Brautigam A."/>
            <person name="Baker B.J."/>
            <person name="Banfield J.F."/>
            <person name="Garavito R.M."/>
            <person name="Carr K."/>
            <person name="Wilkerson C."/>
            <person name="Rensing S.A."/>
            <person name="Gagneul D."/>
            <person name="Dickenson N.E."/>
            <person name="Oesterhelt C."/>
            <person name="Lercher M.J."/>
            <person name="Weber A.P."/>
        </authorList>
    </citation>
    <scope>NUCLEOTIDE SEQUENCE [LARGE SCALE GENOMIC DNA]</scope>
    <source>
        <strain evidence="5">074W</strain>
    </source>
</reference>
<dbReference type="Proteomes" id="UP000030680">
    <property type="component" value="Unassembled WGS sequence"/>
</dbReference>
<dbReference type="eggNOG" id="KOG2987">
    <property type="taxonomic scope" value="Eukaryota"/>
</dbReference>
<dbReference type="GO" id="GO:0046513">
    <property type="term" value="P:ceramide biosynthetic process"/>
    <property type="evidence" value="ECO:0007669"/>
    <property type="project" value="TreeGrafter"/>
</dbReference>
<dbReference type="Pfam" id="PF00487">
    <property type="entry name" value="FA_desaturase"/>
    <property type="match status" value="1"/>
</dbReference>
<dbReference type="STRING" id="130081.M2VRM2"/>
<dbReference type="InterPro" id="IPR013866">
    <property type="entry name" value="Sphingolipid_d4-desaturase_N"/>
</dbReference>
<dbReference type="PANTHER" id="PTHR12879:SF8">
    <property type="entry name" value="SPHINGOLIPID DELTA(4)-DESATURASE DES1"/>
    <property type="match status" value="1"/>
</dbReference>
<dbReference type="OrthoDB" id="200948at2759"/>
<keyword evidence="1" id="KW-0472">Membrane</keyword>
<dbReference type="Pfam" id="PF08557">
    <property type="entry name" value="Lipid_DES"/>
    <property type="match status" value="1"/>
</dbReference>
<evidence type="ECO:0000313" key="4">
    <source>
        <dbReference type="EMBL" id="EME25751.1"/>
    </source>
</evidence>
<keyword evidence="1" id="KW-0812">Transmembrane</keyword>
<dbReference type="EMBL" id="KB454859">
    <property type="protein sequence ID" value="EME25751.1"/>
    <property type="molecule type" value="Genomic_DNA"/>
</dbReference>
<keyword evidence="5" id="KW-1185">Reference proteome</keyword>
<feature type="domain" description="Sphingolipid delta4-desaturase N-terminal" evidence="3">
    <location>
        <begin position="49"/>
        <end position="73"/>
    </location>
</feature>
<organism evidence="4 5">
    <name type="scientific">Galdieria sulphuraria</name>
    <name type="common">Red alga</name>
    <dbReference type="NCBI Taxonomy" id="130081"/>
    <lineage>
        <taxon>Eukaryota</taxon>
        <taxon>Rhodophyta</taxon>
        <taxon>Bangiophyceae</taxon>
        <taxon>Galdieriales</taxon>
        <taxon>Galdieriaceae</taxon>
        <taxon>Galdieria</taxon>
    </lineage>
</organism>
<dbReference type="GO" id="GO:0016020">
    <property type="term" value="C:membrane"/>
    <property type="evidence" value="ECO:0007669"/>
    <property type="project" value="GOC"/>
</dbReference>
<dbReference type="AlphaFoldDB" id="M2VRM2"/>
<dbReference type="PANTHER" id="PTHR12879">
    <property type="entry name" value="SPHINGOLIPID DELTA 4 DESATURASE/C-4 HYDROXYLASE PROTEIN DES2"/>
    <property type="match status" value="1"/>
</dbReference>
<name>M2VRM2_GALSU</name>